<dbReference type="GO" id="GO:0003700">
    <property type="term" value="F:DNA-binding transcription factor activity"/>
    <property type="evidence" value="ECO:0007669"/>
    <property type="project" value="InterPro"/>
</dbReference>
<evidence type="ECO:0000256" key="3">
    <source>
        <dbReference type="ARBA" id="ARBA00023163"/>
    </source>
</evidence>
<gene>
    <name evidence="5" type="ORF">ABOD76_00570</name>
</gene>
<dbReference type="Gene3D" id="1.10.10.10">
    <property type="entry name" value="Winged helix-like DNA-binding domain superfamily/Winged helix DNA-binding domain"/>
    <property type="match status" value="1"/>
</dbReference>
<dbReference type="SUPFAM" id="SSF46785">
    <property type="entry name" value="Winged helix' DNA-binding domain"/>
    <property type="match status" value="1"/>
</dbReference>
<dbReference type="CDD" id="cd07377">
    <property type="entry name" value="WHTH_GntR"/>
    <property type="match status" value="1"/>
</dbReference>
<keyword evidence="1" id="KW-0805">Transcription regulation</keyword>
<dbReference type="PANTHER" id="PTHR38445">
    <property type="entry name" value="HTH-TYPE TRANSCRIPTIONAL REPRESSOR YTRA"/>
    <property type="match status" value="1"/>
</dbReference>
<keyword evidence="2" id="KW-0238">DNA-binding</keyword>
<dbReference type="EMBL" id="CP158296">
    <property type="protein sequence ID" value="XBV83499.1"/>
    <property type="molecule type" value="Genomic_DNA"/>
</dbReference>
<evidence type="ECO:0000256" key="2">
    <source>
        <dbReference type="ARBA" id="ARBA00023125"/>
    </source>
</evidence>
<dbReference type="Pfam" id="PF00392">
    <property type="entry name" value="GntR"/>
    <property type="match status" value="1"/>
</dbReference>
<sequence length="337" mass="36204">MRASVVPSHSPTLSGTARLFTIDRSLNVPLGVQLRGQIEYGIAGGELARGSRLPSVRELSQELGLAHVTVAQVYKELLALGLIVTHPGRGTFVADAPRLADGPDLGALRQMLADTLVRAEQGGYTRAQIGDVLNVLLARGWSAPGGVDVLLVGLFLDVTSAYAEDLQAALRPEDRVRAITLEELRQHPAPPADVVLALAHRVAETRALLPGMTVIPVGFIPAPTTRAALATLSPLTRLAVVATFEEFLPTFLAGVKRYAPHVTELHSTHIHAPELYDTLARCDGAVYASGSALVPELMGDRPSFEYRHTIDPRDVERLVLPAVEQCRARTSSLTERP</sequence>
<feature type="domain" description="HTH gntR-type" evidence="4">
    <location>
        <begin position="28"/>
        <end position="96"/>
    </location>
</feature>
<geneLocation type="plasmid" evidence="5">
    <name>pDson04</name>
</geneLocation>
<dbReference type="RefSeq" id="WP_350241027.1">
    <property type="nucleotide sequence ID" value="NZ_CP158296.1"/>
</dbReference>
<dbReference type="InterPro" id="IPR036388">
    <property type="entry name" value="WH-like_DNA-bd_sf"/>
</dbReference>
<dbReference type="PROSITE" id="PS50949">
    <property type="entry name" value="HTH_GNTR"/>
    <property type="match status" value="1"/>
</dbReference>
<name>A0AAU7U5F9_9DEIO</name>
<reference evidence="5" key="1">
    <citation type="submission" date="2024-06" db="EMBL/GenBank/DDBJ databases">
        <title>Draft Genome Sequence of Deinococcus sonorensis Type Strain KR-87, a Biofilm Producing Representative of the Genus Deinococcus.</title>
        <authorList>
            <person name="Boren L.S."/>
            <person name="Grosso R.A."/>
            <person name="Hugenberg-Cox A.N."/>
            <person name="Hill J.T.E."/>
            <person name="Albert C.M."/>
            <person name="Tuohy J.M."/>
        </authorList>
    </citation>
    <scope>NUCLEOTIDE SEQUENCE</scope>
    <source>
        <strain evidence="5">KR-87</strain>
        <plasmid evidence="5">pDson04</plasmid>
    </source>
</reference>
<organism evidence="5">
    <name type="scientific">Deinococcus sonorensis KR-87</name>
    <dbReference type="NCBI Taxonomy" id="694439"/>
    <lineage>
        <taxon>Bacteria</taxon>
        <taxon>Thermotogati</taxon>
        <taxon>Deinococcota</taxon>
        <taxon>Deinococci</taxon>
        <taxon>Deinococcales</taxon>
        <taxon>Deinococcaceae</taxon>
        <taxon>Deinococcus</taxon>
    </lineage>
</organism>
<evidence type="ECO:0000313" key="5">
    <source>
        <dbReference type="EMBL" id="XBV83499.1"/>
    </source>
</evidence>
<dbReference type="SMART" id="SM00345">
    <property type="entry name" value="HTH_GNTR"/>
    <property type="match status" value="1"/>
</dbReference>
<dbReference type="GO" id="GO:0003677">
    <property type="term" value="F:DNA binding"/>
    <property type="evidence" value="ECO:0007669"/>
    <property type="project" value="UniProtKB-KW"/>
</dbReference>
<proteinExistence type="predicted"/>
<accession>A0AAU7U5F9</accession>
<dbReference type="PANTHER" id="PTHR38445:SF7">
    <property type="entry name" value="GNTR-FAMILY TRANSCRIPTIONAL REGULATOR"/>
    <property type="match status" value="1"/>
</dbReference>
<keyword evidence="5" id="KW-0614">Plasmid</keyword>
<keyword evidence="3" id="KW-0804">Transcription</keyword>
<dbReference type="InterPro" id="IPR000524">
    <property type="entry name" value="Tscrpt_reg_HTH_GntR"/>
</dbReference>
<evidence type="ECO:0000256" key="1">
    <source>
        <dbReference type="ARBA" id="ARBA00023015"/>
    </source>
</evidence>
<dbReference type="KEGG" id="dsc:ABOD76_00570"/>
<protein>
    <submittedName>
        <fullName evidence="5">GntR family transcriptional regulator</fullName>
    </submittedName>
</protein>
<dbReference type="AlphaFoldDB" id="A0AAU7U5F9"/>
<evidence type="ECO:0000259" key="4">
    <source>
        <dbReference type="PROSITE" id="PS50949"/>
    </source>
</evidence>
<dbReference type="InterPro" id="IPR036390">
    <property type="entry name" value="WH_DNA-bd_sf"/>
</dbReference>